<evidence type="ECO:0000256" key="5">
    <source>
        <dbReference type="HAMAP-Rule" id="MF_01080"/>
    </source>
</evidence>
<evidence type="ECO:0000256" key="4">
    <source>
        <dbReference type="ARBA" id="ARBA00023235"/>
    </source>
</evidence>
<reference evidence="8 9" key="1">
    <citation type="journal article" date="2016" name="Genome Biol. Evol.">
        <title>Comparative Genomic Analyses of the Moraxella catarrhalis Serosensitive and Seroresistant Lineages Demonstrate Their Independent Evolution.</title>
        <authorList>
            <person name="Earl J.P."/>
            <person name="de Vries S.P."/>
            <person name="Ahmed A."/>
            <person name="Powell E."/>
            <person name="Schultz M.P."/>
            <person name="Hermans P.W."/>
            <person name="Hill D.J."/>
            <person name="Zhou Z."/>
            <person name="Constantinidou C.I."/>
            <person name="Hu F.Z."/>
            <person name="Bootsma H.J."/>
            <person name="Ehrlich G.D."/>
        </authorList>
    </citation>
    <scope>NUCLEOTIDE SEQUENCE [LARGE SCALE GENOMIC DNA]</scope>
    <source>
        <strain evidence="8 9">Z7542</strain>
    </source>
</reference>
<keyword evidence="8" id="KW-0456">Lyase</keyword>
<dbReference type="PANTHER" id="PTHR13767">
    <property type="entry name" value="TRNA-PSEUDOURIDINE SYNTHASE"/>
    <property type="match status" value="1"/>
</dbReference>
<dbReference type="CDD" id="cd02573">
    <property type="entry name" value="PseudoU_synth_EcTruB"/>
    <property type="match status" value="1"/>
</dbReference>
<proteinExistence type="inferred from homology"/>
<dbReference type="GO" id="GO:0016829">
    <property type="term" value="F:lyase activity"/>
    <property type="evidence" value="ECO:0007669"/>
    <property type="project" value="UniProtKB-KW"/>
</dbReference>
<organism evidence="8 9">
    <name type="scientific">Moraxella catarrhalis</name>
    <name type="common">Branhamella catarrhalis</name>
    <dbReference type="NCBI Taxonomy" id="480"/>
    <lineage>
        <taxon>Bacteria</taxon>
        <taxon>Pseudomonadati</taxon>
        <taxon>Pseudomonadota</taxon>
        <taxon>Gammaproteobacteria</taxon>
        <taxon>Moraxellales</taxon>
        <taxon>Moraxellaceae</taxon>
        <taxon>Moraxella</taxon>
    </lineage>
</organism>
<evidence type="ECO:0000259" key="6">
    <source>
        <dbReference type="Pfam" id="PF01509"/>
    </source>
</evidence>
<evidence type="ECO:0000259" key="7">
    <source>
        <dbReference type="Pfam" id="PF09157"/>
    </source>
</evidence>
<dbReference type="GO" id="GO:0160148">
    <property type="term" value="F:tRNA pseudouridine(55) synthase activity"/>
    <property type="evidence" value="ECO:0007669"/>
    <property type="project" value="UniProtKB-EC"/>
</dbReference>
<feature type="active site" description="Nucleophile" evidence="5">
    <location>
        <position position="53"/>
    </location>
</feature>
<gene>
    <name evidence="5" type="primary">truB</name>
    <name evidence="8" type="ORF">AO384_1256</name>
</gene>
<dbReference type="EC" id="5.4.99.25" evidence="5"/>
<evidence type="ECO:0000256" key="3">
    <source>
        <dbReference type="ARBA" id="ARBA00022694"/>
    </source>
</evidence>
<dbReference type="AlphaFoldDB" id="A0A198UH31"/>
<dbReference type="InterPro" id="IPR002501">
    <property type="entry name" value="PsdUridine_synth_N"/>
</dbReference>
<evidence type="ECO:0000256" key="1">
    <source>
        <dbReference type="ARBA" id="ARBA00000385"/>
    </source>
</evidence>
<dbReference type="InterPro" id="IPR015947">
    <property type="entry name" value="PUA-like_sf"/>
</dbReference>
<dbReference type="SUPFAM" id="SSF55120">
    <property type="entry name" value="Pseudouridine synthase"/>
    <property type="match status" value="1"/>
</dbReference>
<name>A0A198UH31_MORCA</name>
<keyword evidence="9" id="KW-1185">Reference proteome</keyword>
<dbReference type="Proteomes" id="UP000078228">
    <property type="component" value="Unassembled WGS sequence"/>
</dbReference>
<dbReference type="InterPro" id="IPR036974">
    <property type="entry name" value="PUA_sf"/>
</dbReference>
<dbReference type="GO" id="GO:0003723">
    <property type="term" value="F:RNA binding"/>
    <property type="evidence" value="ECO:0007669"/>
    <property type="project" value="InterPro"/>
</dbReference>
<comment type="function">
    <text evidence="5">Responsible for synthesis of pseudouridine from uracil-55 in the psi GC loop of transfer RNAs.</text>
</comment>
<sequence>MMNQSTKKVVISGILLLDKPADISSHSALAKAKYLYQSELHDSKKAGHTGTLDPMATGLLPICFGEATKFAQYGLNADKSYVALLSLGVKTDTADRYGQVIQRTDVPSFNQQILDGIANALMGKQMQVPPMYSALKKDGKKLYEYARLGEVVERDARPIIIHDLTLTKLDNTTIKLIVSCSKGTYVRVLGESVAEHLNCVGHLTDLRRTATSGFDVADAVGLDVLSELSLPDKINRLLPVDALMTHIPILSIDGLEAERLKMGQRLNVKDRLDSLLGFDDVLLVRLYAQDAFIGLAEVSKSGRLQPKKLVA</sequence>
<dbReference type="EMBL" id="LXHC01000022">
    <property type="protein sequence ID" value="OAU95650.1"/>
    <property type="molecule type" value="Genomic_DNA"/>
</dbReference>
<evidence type="ECO:0000313" key="8">
    <source>
        <dbReference type="EMBL" id="OAU95650.1"/>
    </source>
</evidence>
<dbReference type="NCBIfam" id="TIGR00431">
    <property type="entry name" value="TruB"/>
    <property type="match status" value="1"/>
</dbReference>
<dbReference type="PATRIC" id="fig|480.237.peg.1073"/>
<feature type="domain" description="Pseudouridine synthase II N-terminal" evidence="6">
    <location>
        <begin position="42"/>
        <end position="186"/>
    </location>
</feature>
<comment type="similarity">
    <text evidence="2 5">Belongs to the pseudouridine synthase TruB family. Type 1 subfamily.</text>
</comment>
<dbReference type="Gene3D" id="2.30.130.10">
    <property type="entry name" value="PUA domain"/>
    <property type="match status" value="1"/>
</dbReference>
<accession>A0A198UH31</accession>
<protein>
    <recommendedName>
        <fullName evidence="5">tRNA pseudouridine synthase B</fullName>
        <ecNumber evidence="5">5.4.99.25</ecNumber>
    </recommendedName>
    <alternativeName>
        <fullName evidence="5">tRNA pseudouridine(55) synthase</fullName>
        <shortName evidence="5">Psi55 synthase</shortName>
    </alternativeName>
    <alternativeName>
        <fullName evidence="5">tRNA pseudouridylate synthase</fullName>
    </alternativeName>
    <alternativeName>
        <fullName evidence="5">tRNA-uridine isomerase</fullName>
    </alternativeName>
</protein>
<dbReference type="Gene3D" id="3.30.2350.10">
    <property type="entry name" value="Pseudouridine synthase"/>
    <property type="match status" value="1"/>
</dbReference>
<dbReference type="HAMAP" id="MF_01080">
    <property type="entry name" value="TruB_bact"/>
    <property type="match status" value="1"/>
</dbReference>
<keyword evidence="3 5" id="KW-0819">tRNA processing</keyword>
<dbReference type="GO" id="GO:1990481">
    <property type="term" value="P:mRNA pseudouridine synthesis"/>
    <property type="evidence" value="ECO:0007669"/>
    <property type="project" value="TreeGrafter"/>
</dbReference>
<dbReference type="GO" id="GO:0031119">
    <property type="term" value="P:tRNA pseudouridine synthesis"/>
    <property type="evidence" value="ECO:0007669"/>
    <property type="project" value="UniProtKB-UniRule"/>
</dbReference>
<comment type="caution">
    <text evidence="8">The sequence shown here is derived from an EMBL/GenBank/DDBJ whole genome shotgun (WGS) entry which is preliminary data.</text>
</comment>
<dbReference type="Pfam" id="PF01509">
    <property type="entry name" value="TruB_N"/>
    <property type="match status" value="1"/>
</dbReference>
<comment type="catalytic activity">
    <reaction evidence="1 5">
        <text>uridine(55) in tRNA = pseudouridine(55) in tRNA</text>
        <dbReference type="Rhea" id="RHEA:42532"/>
        <dbReference type="Rhea" id="RHEA-COMP:10101"/>
        <dbReference type="Rhea" id="RHEA-COMP:10102"/>
        <dbReference type="ChEBI" id="CHEBI:65314"/>
        <dbReference type="ChEBI" id="CHEBI:65315"/>
        <dbReference type="EC" id="5.4.99.25"/>
    </reaction>
</comment>
<evidence type="ECO:0000256" key="2">
    <source>
        <dbReference type="ARBA" id="ARBA00005642"/>
    </source>
</evidence>
<dbReference type="SUPFAM" id="SSF88697">
    <property type="entry name" value="PUA domain-like"/>
    <property type="match status" value="1"/>
</dbReference>
<dbReference type="InterPro" id="IPR015240">
    <property type="entry name" value="tRNA_sdUridine_synth_fam1_C"/>
</dbReference>
<evidence type="ECO:0000313" key="9">
    <source>
        <dbReference type="Proteomes" id="UP000078228"/>
    </source>
</evidence>
<dbReference type="PANTHER" id="PTHR13767:SF2">
    <property type="entry name" value="PSEUDOURIDYLATE SYNTHASE TRUB1"/>
    <property type="match status" value="1"/>
</dbReference>
<feature type="domain" description="tRNA pseudouridine synthase II TruB subfamily 1 C-terminal" evidence="7">
    <location>
        <begin position="251"/>
        <end position="310"/>
    </location>
</feature>
<dbReference type="InterPro" id="IPR020103">
    <property type="entry name" value="PsdUridine_synth_cat_dom_sf"/>
</dbReference>
<dbReference type="InterPro" id="IPR014780">
    <property type="entry name" value="tRNA_psdUridine_synth_TruB"/>
</dbReference>
<dbReference type="Pfam" id="PF09157">
    <property type="entry name" value="TruB-C_2"/>
    <property type="match status" value="1"/>
</dbReference>
<keyword evidence="4 5" id="KW-0413">Isomerase</keyword>